<dbReference type="CDD" id="cd22785">
    <property type="entry name" value="DPBB_MltA-like"/>
    <property type="match status" value="1"/>
</dbReference>
<keyword evidence="3" id="KW-1185">Reference proteome</keyword>
<dbReference type="GO" id="GO:0019867">
    <property type="term" value="C:outer membrane"/>
    <property type="evidence" value="ECO:0007669"/>
    <property type="project" value="InterPro"/>
</dbReference>
<name>A0A2D2B3V8_9CAUL</name>
<evidence type="ECO:0000313" key="2">
    <source>
        <dbReference type="EMBL" id="ATQ44931.1"/>
    </source>
</evidence>
<sequence>MTPHANAQPRDSVADPIGQLIQDSIQTPAETPQDAVAAATASEAAPVKPRLRLRDLAPDWMLKATLYHGGAKGVGGRDSLGCATVPMRTAATDRNLVPRRTILFIKETVGMPMPDGGEHDGYWYASDVGGAVKGNRIDLFTGHGSGSMRHMMKLNMKTLTVSRVGTFEGCPKAKVGAEIASR</sequence>
<dbReference type="Pfam" id="PF06725">
    <property type="entry name" value="3D"/>
    <property type="match status" value="1"/>
</dbReference>
<dbReference type="SUPFAM" id="SSF50685">
    <property type="entry name" value="Barwin-like endoglucanases"/>
    <property type="match status" value="1"/>
</dbReference>
<dbReference type="InterPro" id="IPR036908">
    <property type="entry name" value="RlpA-like_sf"/>
</dbReference>
<dbReference type="Proteomes" id="UP000228945">
    <property type="component" value="Chromosome"/>
</dbReference>
<dbReference type="GO" id="GO:0004553">
    <property type="term" value="F:hydrolase activity, hydrolyzing O-glycosyl compounds"/>
    <property type="evidence" value="ECO:0007669"/>
    <property type="project" value="InterPro"/>
</dbReference>
<dbReference type="OrthoDB" id="9798935at2"/>
<dbReference type="InterPro" id="IPR010611">
    <property type="entry name" value="3D_dom"/>
</dbReference>
<dbReference type="Gene3D" id="2.40.40.10">
    <property type="entry name" value="RlpA-like domain"/>
    <property type="match status" value="1"/>
</dbReference>
<reference evidence="2 3" key="1">
    <citation type="submission" date="2017-10" db="EMBL/GenBank/DDBJ databases">
        <title>Genome sequence of Caulobacter mirabilis FWC38.</title>
        <authorList>
            <person name="Fiebig A."/>
            <person name="Crosson S."/>
        </authorList>
    </citation>
    <scope>NUCLEOTIDE SEQUENCE [LARGE SCALE GENOMIC DNA]</scope>
    <source>
        <strain evidence="2 3">FWC 38</strain>
    </source>
</reference>
<organism evidence="2 3">
    <name type="scientific">Caulobacter mirabilis</name>
    <dbReference type="NCBI Taxonomy" id="69666"/>
    <lineage>
        <taxon>Bacteria</taxon>
        <taxon>Pseudomonadati</taxon>
        <taxon>Pseudomonadota</taxon>
        <taxon>Alphaproteobacteria</taxon>
        <taxon>Caulobacterales</taxon>
        <taxon>Caulobacteraceae</taxon>
        <taxon>Caulobacter</taxon>
    </lineage>
</organism>
<gene>
    <name evidence="2" type="ORF">CSW64_08085</name>
</gene>
<dbReference type="GO" id="GO:0009254">
    <property type="term" value="P:peptidoglycan turnover"/>
    <property type="evidence" value="ECO:0007669"/>
    <property type="project" value="InterPro"/>
</dbReference>
<evidence type="ECO:0000259" key="1">
    <source>
        <dbReference type="Pfam" id="PF06725"/>
    </source>
</evidence>
<dbReference type="AlphaFoldDB" id="A0A2D2B3V8"/>
<protein>
    <recommendedName>
        <fullName evidence="1">3D domain-containing protein</fullName>
    </recommendedName>
</protein>
<dbReference type="KEGG" id="cmb:CSW64_08085"/>
<accession>A0A2D2B3V8</accession>
<dbReference type="EMBL" id="CP024201">
    <property type="protein sequence ID" value="ATQ44931.1"/>
    <property type="molecule type" value="Genomic_DNA"/>
</dbReference>
<feature type="domain" description="3D" evidence="1">
    <location>
        <begin position="88"/>
        <end position="145"/>
    </location>
</feature>
<evidence type="ECO:0000313" key="3">
    <source>
        <dbReference type="Proteomes" id="UP000228945"/>
    </source>
</evidence>
<proteinExistence type="predicted"/>